<dbReference type="EMBL" id="JAEHOC010000004">
    <property type="protein sequence ID" value="KAG2442294.1"/>
    <property type="molecule type" value="Genomic_DNA"/>
</dbReference>
<gene>
    <name evidence="8" type="ORF">HXX76_002380</name>
</gene>
<keyword evidence="7" id="KW-0732">Signal</keyword>
<accession>A0A835TKN8</accession>
<evidence type="ECO:0000313" key="9">
    <source>
        <dbReference type="Proteomes" id="UP000650467"/>
    </source>
</evidence>
<protein>
    <submittedName>
        <fullName evidence="8">Uncharacterized protein</fullName>
    </submittedName>
</protein>
<keyword evidence="5 6" id="KW-0472">Membrane</keyword>
<evidence type="ECO:0000256" key="4">
    <source>
        <dbReference type="ARBA" id="ARBA00022989"/>
    </source>
</evidence>
<dbReference type="Pfam" id="PF01679">
    <property type="entry name" value="Pmp3"/>
    <property type="match status" value="1"/>
</dbReference>
<feature type="transmembrane region" description="Helical" evidence="6">
    <location>
        <begin position="108"/>
        <end position="127"/>
    </location>
</feature>
<comment type="subcellular location">
    <subcellularLocation>
        <location evidence="1">Membrane</location>
    </subcellularLocation>
</comment>
<feature type="transmembrane region" description="Helical" evidence="6">
    <location>
        <begin position="139"/>
        <end position="164"/>
    </location>
</feature>
<evidence type="ECO:0000256" key="1">
    <source>
        <dbReference type="ARBA" id="ARBA00004370"/>
    </source>
</evidence>
<keyword evidence="4 6" id="KW-1133">Transmembrane helix</keyword>
<name>A0A835TKN8_CHLIN</name>
<dbReference type="Proteomes" id="UP000650467">
    <property type="component" value="Unassembled WGS sequence"/>
</dbReference>
<dbReference type="InterPro" id="IPR000612">
    <property type="entry name" value="PMP3"/>
</dbReference>
<feature type="signal peptide" evidence="7">
    <location>
        <begin position="1"/>
        <end position="19"/>
    </location>
</feature>
<sequence>MDLCLNLMLTLLGFVPVRAGAGRAAAAAAAAAATAGSAAADNATTQAVHGSGRTLTLSPRSSKAVGSERQPAQVAQVQQAVAQLYAIKYVYGGPHAADFTTMDLCLNLMLTLLGFVPGQLHALYLLARHKRWRMALAIELLMLQLLLLAEAAGIWLLQCIAVSQQLQRQQQEMAYLRTGFSQPAAISTAISTAIVTAAVAAAAAHRRE</sequence>
<evidence type="ECO:0000256" key="6">
    <source>
        <dbReference type="SAM" id="Phobius"/>
    </source>
</evidence>
<evidence type="ECO:0000256" key="7">
    <source>
        <dbReference type="SAM" id="SignalP"/>
    </source>
</evidence>
<organism evidence="8 9">
    <name type="scientific">Chlamydomonas incerta</name>
    <dbReference type="NCBI Taxonomy" id="51695"/>
    <lineage>
        <taxon>Eukaryota</taxon>
        <taxon>Viridiplantae</taxon>
        <taxon>Chlorophyta</taxon>
        <taxon>core chlorophytes</taxon>
        <taxon>Chlorophyceae</taxon>
        <taxon>CS clade</taxon>
        <taxon>Chlamydomonadales</taxon>
        <taxon>Chlamydomonadaceae</taxon>
        <taxon>Chlamydomonas</taxon>
    </lineage>
</organism>
<reference evidence="8" key="1">
    <citation type="journal article" date="2020" name="bioRxiv">
        <title>Comparative genomics of Chlamydomonas.</title>
        <authorList>
            <person name="Craig R.J."/>
            <person name="Hasan A.R."/>
            <person name="Ness R.W."/>
            <person name="Keightley P.D."/>
        </authorList>
    </citation>
    <scope>NUCLEOTIDE SEQUENCE</scope>
    <source>
        <strain evidence="8">SAG 7.73</strain>
    </source>
</reference>
<keyword evidence="9" id="KW-1185">Reference proteome</keyword>
<evidence type="ECO:0000256" key="5">
    <source>
        <dbReference type="ARBA" id="ARBA00023136"/>
    </source>
</evidence>
<evidence type="ECO:0000256" key="3">
    <source>
        <dbReference type="ARBA" id="ARBA00022692"/>
    </source>
</evidence>
<evidence type="ECO:0000256" key="2">
    <source>
        <dbReference type="ARBA" id="ARBA00009530"/>
    </source>
</evidence>
<comment type="caution">
    <text evidence="8">The sequence shown here is derived from an EMBL/GenBank/DDBJ whole genome shotgun (WGS) entry which is preliminary data.</text>
</comment>
<dbReference type="GO" id="GO:0016020">
    <property type="term" value="C:membrane"/>
    <property type="evidence" value="ECO:0007669"/>
    <property type="project" value="UniProtKB-SubCell"/>
</dbReference>
<evidence type="ECO:0000313" key="8">
    <source>
        <dbReference type="EMBL" id="KAG2442294.1"/>
    </source>
</evidence>
<feature type="transmembrane region" description="Helical" evidence="6">
    <location>
        <begin position="184"/>
        <end position="204"/>
    </location>
</feature>
<keyword evidence="3 6" id="KW-0812">Transmembrane</keyword>
<dbReference type="AlphaFoldDB" id="A0A835TKN8"/>
<feature type="chain" id="PRO_5032619806" evidence="7">
    <location>
        <begin position="20"/>
        <end position="208"/>
    </location>
</feature>
<dbReference type="OrthoDB" id="533703at2759"/>
<comment type="similarity">
    <text evidence="2">Belongs to the UPF0057 (PMP3) family.</text>
</comment>
<proteinExistence type="inferred from homology"/>